<keyword evidence="1" id="KW-1133">Transmembrane helix</keyword>
<feature type="transmembrane region" description="Helical" evidence="1">
    <location>
        <begin position="79"/>
        <end position="103"/>
    </location>
</feature>
<evidence type="ECO:0000313" key="2">
    <source>
        <dbReference type="EMBL" id="CAG6743565.1"/>
    </source>
</evidence>
<evidence type="ECO:0000256" key="1">
    <source>
        <dbReference type="SAM" id="Phobius"/>
    </source>
</evidence>
<protein>
    <submittedName>
        <fullName evidence="2">Uncharacterized protein</fullName>
    </submittedName>
</protein>
<keyword evidence="1" id="KW-0472">Membrane</keyword>
<organism evidence="2">
    <name type="scientific">Cacopsylla melanoneura</name>
    <dbReference type="NCBI Taxonomy" id="428564"/>
    <lineage>
        <taxon>Eukaryota</taxon>
        <taxon>Metazoa</taxon>
        <taxon>Ecdysozoa</taxon>
        <taxon>Arthropoda</taxon>
        <taxon>Hexapoda</taxon>
        <taxon>Insecta</taxon>
        <taxon>Pterygota</taxon>
        <taxon>Neoptera</taxon>
        <taxon>Paraneoptera</taxon>
        <taxon>Hemiptera</taxon>
        <taxon>Sternorrhyncha</taxon>
        <taxon>Psylloidea</taxon>
        <taxon>Psyllidae</taxon>
        <taxon>Psyllinae</taxon>
        <taxon>Cacopsylla</taxon>
    </lineage>
</organism>
<accession>A0A8D9E9H0</accession>
<proteinExistence type="predicted"/>
<sequence>MVTKTTPVQCLHEMDIYFLSFPRSALPSLYRHTVPLPQYHIHSRPIIFDPFLSPHFPSALHSSLTPSYLLSSPQPHNSLVFSTLYVSFSILLLLPLPSSFVYLSSSNHPFVLHISCLPPCTPKFISISPLSLSSPLVPAYSLIFVFVPTKFFVIWSFLLIFPRCSHITSGSGCYHHV</sequence>
<reference evidence="2" key="1">
    <citation type="submission" date="2021-05" db="EMBL/GenBank/DDBJ databases">
        <authorList>
            <person name="Alioto T."/>
            <person name="Alioto T."/>
            <person name="Gomez Garrido J."/>
        </authorList>
    </citation>
    <scope>NUCLEOTIDE SEQUENCE</scope>
</reference>
<feature type="transmembrane region" description="Helical" evidence="1">
    <location>
        <begin position="139"/>
        <end position="161"/>
    </location>
</feature>
<name>A0A8D9E9H0_9HEMI</name>
<keyword evidence="1" id="KW-0812">Transmembrane</keyword>
<dbReference type="AlphaFoldDB" id="A0A8D9E9H0"/>
<dbReference type="EMBL" id="HBUF01449786">
    <property type="protein sequence ID" value="CAG6743565.1"/>
    <property type="molecule type" value="Transcribed_RNA"/>
</dbReference>